<dbReference type="InterPro" id="IPR008928">
    <property type="entry name" value="6-hairpin_glycosidase_sf"/>
</dbReference>
<comment type="caution">
    <text evidence="3">The sequence shown here is derived from an EMBL/GenBank/DDBJ whole genome shotgun (WGS) entry which is preliminary data.</text>
</comment>
<protein>
    <submittedName>
        <fullName evidence="3">Thioredoxin domain-containing protein</fullName>
    </submittedName>
</protein>
<feature type="region of interest" description="Disordered" evidence="1">
    <location>
        <begin position="1"/>
        <end position="62"/>
    </location>
</feature>
<evidence type="ECO:0000259" key="2">
    <source>
        <dbReference type="Pfam" id="PF03190"/>
    </source>
</evidence>
<dbReference type="PANTHER" id="PTHR42899:SF1">
    <property type="entry name" value="SPERMATOGENESIS-ASSOCIATED PROTEIN 20"/>
    <property type="match status" value="1"/>
</dbReference>
<reference evidence="3 4" key="1">
    <citation type="journal article" date="2019" name="Nat. Microbiol.">
        <title>Mediterranean grassland soil C-N compound turnover is dependent on rainfall and depth, and is mediated by genomically divergent microorganisms.</title>
        <authorList>
            <person name="Diamond S."/>
            <person name="Andeer P.F."/>
            <person name="Li Z."/>
            <person name="Crits-Christoph A."/>
            <person name="Burstein D."/>
            <person name="Anantharaman K."/>
            <person name="Lane K.R."/>
            <person name="Thomas B.C."/>
            <person name="Pan C."/>
            <person name="Northen T.R."/>
            <person name="Banfield J.F."/>
        </authorList>
    </citation>
    <scope>NUCLEOTIDE SEQUENCE [LARGE SCALE GENOMIC DNA]</scope>
    <source>
        <strain evidence="3">WS_7</strain>
    </source>
</reference>
<gene>
    <name evidence="3" type="ORF">E6K77_03325</name>
</gene>
<dbReference type="Proteomes" id="UP000317366">
    <property type="component" value="Unassembled WGS sequence"/>
</dbReference>
<dbReference type="Pfam" id="PF03190">
    <property type="entry name" value="Thioredox_DsbH"/>
    <property type="match status" value="1"/>
</dbReference>
<evidence type="ECO:0000313" key="3">
    <source>
        <dbReference type="EMBL" id="TMQ65060.1"/>
    </source>
</evidence>
<dbReference type="Gene3D" id="1.50.10.20">
    <property type="match status" value="1"/>
</dbReference>
<name>A0A538TN66_UNCEI</name>
<evidence type="ECO:0000256" key="1">
    <source>
        <dbReference type="SAM" id="MobiDB-lite"/>
    </source>
</evidence>
<dbReference type="Gene3D" id="3.40.30.10">
    <property type="entry name" value="Glutaredoxin"/>
    <property type="match status" value="1"/>
</dbReference>
<dbReference type="SUPFAM" id="SSF52833">
    <property type="entry name" value="Thioredoxin-like"/>
    <property type="match status" value="1"/>
</dbReference>
<dbReference type="InterPro" id="IPR036249">
    <property type="entry name" value="Thioredoxin-like_sf"/>
</dbReference>
<dbReference type="Gene3D" id="1.50.10.10">
    <property type="match status" value="1"/>
</dbReference>
<proteinExistence type="predicted"/>
<dbReference type="InterPro" id="IPR004879">
    <property type="entry name" value="Ssp411-like_TRX"/>
</dbReference>
<evidence type="ECO:0000313" key="4">
    <source>
        <dbReference type="Proteomes" id="UP000317366"/>
    </source>
</evidence>
<dbReference type="GO" id="GO:0005975">
    <property type="term" value="P:carbohydrate metabolic process"/>
    <property type="evidence" value="ECO:0007669"/>
    <property type="project" value="InterPro"/>
</dbReference>
<dbReference type="SUPFAM" id="SSF48208">
    <property type="entry name" value="Six-hairpin glycosidases"/>
    <property type="match status" value="1"/>
</dbReference>
<dbReference type="EMBL" id="VBOX01000027">
    <property type="protein sequence ID" value="TMQ65060.1"/>
    <property type="molecule type" value="Genomic_DNA"/>
</dbReference>
<dbReference type="InterPro" id="IPR012341">
    <property type="entry name" value="6hp_glycosidase-like_sf"/>
</dbReference>
<dbReference type="PIRSF" id="PIRSF006402">
    <property type="entry name" value="UCP006402_thioredoxin"/>
    <property type="match status" value="1"/>
</dbReference>
<sequence length="710" mass="78303">MRVARRGEMHPLRAAAGDLPRLRPRRMRALRGTRREGAAAHARRSRALPERTAGEEQVGMSVRSRPGPQFLAALLLIALAFCNTPGAALAQAPGDREGLRSGPRVKRDHEINWREWGPAAFQEAKRTKRLVFLDITAVWCHWCHVMDETSYSDSVVIQTLNREFIPIRVDADRRPDVRDRYIAGGWPTTAILSPEGHVLVARTYLPPGQVRQMLGEVRDLYRKNKVELDRKIAEAVRGVEATWKSEPIDSATLVQSQELVDRTVDVLKESEDKEHGGFGGEPRFHSPDAVSLLLRLSTARKDPALRDMAVHAVDGVILLQDSVWGGFYRYATQADWSHPHFEKVLDVNARAIESCLEVSRATGEKKYLDAARKAERYVTRWLWDERAGGYFGSQDADVGSREPSKAFTAGEDYYNLSEIYRRKLGIPAVDSTFYADANARMATAILQGVLLAAWDEGMVVRPIRALDRLWAKQRAPDGSLYHAMSGARGIAPGLLDDQVLAALAYLDAYEVTGAPRHLTRARALAEWTASRLEDRVGGGFRYAPLDTSESGRLLAGDKPADATVEAATLFLRLYWLEDRAEDLARAERAFAYLRSGGTVVIDPARARLALRMQATPLRLAVVGVSSAAATLKRASFRVEAPDKVLRFYPKGGKAARWGDVQFPASPATALYVCGNHACAPPITEPRRVAEQVSAFLRAGAGSPAPGPSGP</sequence>
<dbReference type="InterPro" id="IPR024705">
    <property type="entry name" value="Ssp411"/>
</dbReference>
<feature type="domain" description="Spermatogenesis-associated protein 20-like TRX" evidence="2">
    <location>
        <begin position="107"/>
        <end position="235"/>
    </location>
</feature>
<accession>A0A538TN66</accession>
<feature type="compositionally biased region" description="Basic and acidic residues" evidence="1">
    <location>
        <begin position="1"/>
        <end position="11"/>
    </location>
</feature>
<organism evidence="3 4">
    <name type="scientific">Eiseniibacteriota bacterium</name>
    <dbReference type="NCBI Taxonomy" id="2212470"/>
    <lineage>
        <taxon>Bacteria</taxon>
        <taxon>Candidatus Eiseniibacteriota</taxon>
    </lineage>
</organism>
<feature type="compositionally biased region" description="Basic residues" evidence="1">
    <location>
        <begin position="22"/>
        <end position="32"/>
    </location>
</feature>
<dbReference type="AlphaFoldDB" id="A0A538TN66"/>
<dbReference type="PANTHER" id="PTHR42899">
    <property type="entry name" value="SPERMATOGENESIS-ASSOCIATED PROTEIN 20"/>
    <property type="match status" value="1"/>
</dbReference>